<dbReference type="SMART" id="SM00387">
    <property type="entry name" value="HATPase_c"/>
    <property type="match status" value="1"/>
</dbReference>
<dbReference type="AlphaFoldDB" id="A0A4V3WDP7"/>
<evidence type="ECO:0000256" key="5">
    <source>
        <dbReference type="ARBA" id="ARBA00023012"/>
    </source>
</evidence>
<dbReference type="EC" id="2.7.13.3" evidence="2"/>
<organism evidence="8 9">
    <name type="scientific">Cohnella fermenti</name>
    <dbReference type="NCBI Taxonomy" id="2565925"/>
    <lineage>
        <taxon>Bacteria</taxon>
        <taxon>Bacillati</taxon>
        <taxon>Bacillota</taxon>
        <taxon>Bacilli</taxon>
        <taxon>Bacillales</taxon>
        <taxon>Paenibacillaceae</taxon>
        <taxon>Cohnella</taxon>
    </lineage>
</organism>
<name>A0A4V3WDP7_9BACL</name>
<gene>
    <name evidence="8" type="ORF">E6C55_31260</name>
</gene>
<feature type="transmembrane region" description="Helical" evidence="6">
    <location>
        <begin position="46"/>
        <end position="64"/>
    </location>
</feature>
<evidence type="ECO:0000256" key="2">
    <source>
        <dbReference type="ARBA" id="ARBA00012438"/>
    </source>
</evidence>
<comment type="caution">
    <text evidence="8">The sequence shown here is derived from an EMBL/GenBank/DDBJ whole genome shotgun (WGS) entry which is preliminary data.</text>
</comment>
<keyword evidence="6" id="KW-0812">Transmembrane</keyword>
<dbReference type="InterPro" id="IPR003594">
    <property type="entry name" value="HATPase_dom"/>
</dbReference>
<evidence type="ECO:0000256" key="1">
    <source>
        <dbReference type="ARBA" id="ARBA00000085"/>
    </source>
</evidence>
<dbReference type="Pfam" id="PF02518">
    <property type="entry name" value="HATPase_c"/>
    <property type="match status" value="1"/>
</dbReference>
<reference evidence="8 9" key="1">
    <citation type="submission" date="2019-04" db="EMBL/GenBank/DDBJ databases">
        <title>Cohnella sp. nov. isolated from preserved vegetables.</title>
        <authorList>
            <person name="Lin S.-Y."/>
            <person name="Hung M.-H."/>
            <person name="Young C.-C."/>
        </authorList>
    </citation>
    <scope>NUCLEOTIDE SEQUENCE [LARGE SCALE GENOMIC DNA]</scope>
    <source>
        <strain evidence="8 9">CC-MHH1044</strain>
    </source>
</reference>
<sequence>MSSNRNRSIVSARSAILLMSRGPLIVWISITFGGCLILQSLTNLQLIPLLFFIGLIMLHASLTWHSASLTQNRPWIYLDVQALLINGAALLMPDGAPILIAALNPIMISQSYVIYPNKRLFATALFKNILLFCITTSYLSDPLHWALYFVWFIPMCVVMLTVTNLAVRQLQNQYRTQSFLTELEIAHQQVEELSIANERQRMARDLHDTLAQGLAGIVMQLEAIDANLANDRPQRAQDIVHQAMNRARSTLAEARGVIDNLRMASNSNTDFGQAIAKEMERFKHETKLLVHLELDIPNSLSKLLCEHTLYIIRESLANIAKHSKASQAWVAIHNIRSTLNIHIRDDGIGFNPATIGQSLGHYGLVGMQERVRIIGGSFEIESSSEGTLIRIQVPLPEGEDRQ</sequence>
<keyword evidence="4 8" id="KW-0418">Kinase</keyword>
<dbReference type="GO" id="GO:0046983">
    <property type="term" value="F:protein dimerization activity"/>
    <property type="evidence" value="ECO:0007669"/>
    <property type="project" value="InterPro"/>
</dbReference>
<evidence type="ECO:0000259" key="7">
    <source>
        <dbReference type="SMART" id="SM00387"/>
    </source>
</evidence>
<dbReference type="Gene3D" id="1.20.5.1930">
    <property type="match status" value="1"/>
</dbReference>
<dbReference type="CDD" id="cd16917">
    <property type="entry name" value="HATPase_UhpB-NarQ-NarX-like"/>
    <property type="match status" value="1"/>
</dbReference>
<dbReference type="PROSITE" id="PS51257">
    <property type="entry name" value="PROKAR_LIPOPROTEIN"/>
    <property type="match status" value="1"/>
</dbReference>
<dbReference type="RefSeq" id="WP_136373773.1">
    <property type="nucleotide sequence ID" value="NZ_SSOB01000066.1"/>
</dbReference>
<evidence type="ECO:0000256" key="3">
    <source>
        <dbReference type="ARBA" id="ARBA00022679"/>
    </source>
</evidence>
<evidence type="ECO:0000256" key="6">
    <source>
        <dbReference type="SAM" id="Phobius"/>
    </source>
</evidence>
<keyword evidence="6" id="KW-1133">Transmembrane helix</keyword>
<accession>A0A4V3WDP7</accession>
<dbReference type="GO" id="GO:0016020">
    <property type="term" value="C:membrane"/>
    <property type="evidence" value="ECO:0007669"/>
    <property type="project" value="InterPro"/>
</dbReference>
<dbReference type="InterPro" id="IPR036890">
    <property type="entry name" value="HATPase_C_sf"/>
</dbReference>
<dbReference type="SUPFAM" id="SSF55874">
    <property type="entry name" value="ATPase domain of HSP90 chaperone/DNA topoisomerase II/histidine kinase"/>
    <property type="match status" value="1"/>
</dbReference>
<dbReference type="Gene3D" id="3.30.565.10">
    <property type="entry name" value="Histidine kinase-like ATPase, C-terminal domain"/>
    <property type="match status" value="1"/>
</dbReference>
<keyword evidence="9" id="KW-1185">Reference proteome</keyword>
<dbReference type="Proteomes" id="UP000310636">
    <property type="component" value="Unassembled WGS sequence"/>
</dbReference>
<dbReference type="GO" id="GO:0000155">
    <property type="term" value="F:phosphorelay sensor kinase activity"/>
    <property type="evidence" value="ECO:0007669"/>
    <property type="project" value="InterPro"/>
</dbReference>
<feature type="transmembrane region" description="Helical" evidence="6">
    <location>
        <begin position="145"/>
        <end position="167"/>
    </location>
</feature>
<evidence type="ECO:0000313" key="8">
    <source>
        <dbReference type="EMBL" id="THF72947.1"/>
    </source>
</evidence>
<dbReference type="OrthoDB" id="9781904at2"/>
<dbReference type="PANTHER" id="PTHR24421:SF55">
    <property type="entry name" value="SENSOR HISTIDINE KINASE YDFH"/>
    <property type="match status" value="1"/>
</dbReference>
<feature type="transmembrane region" description="Helical" evidence="6">
    <location>
        <begin position="21"/>
        <end position="40"/>
    </location>
</feature>
<evidence type="ECO:0000256" key="4">
    <source>
        <dbReference type="ARBA" id="ARBA00022777"/>
    </source>
</evidence>
<comment type="catalytic activity">
    <reaction evidence="1">
        <text>ATP + protein L-histidine = ADP + protein N-phospho-L-histidine.</text>
        <dbReference type="EC" id="2.7.13.3"/>
    </reaction>
</comment>
<dbReference type="InterPro" id="IPR050482">
    <property type="entry name" value="Sensor_HK_TwoCompSys"/>
</dbReference>
<keyword evidence="5" id="KW-0902">Two-component regulatory system</keyword>
<dbReference type="Pfam" id="PF07730">
    <property type="entry name" value="HisKA_3"/>
    <property type="match status" value="1"/>
</dbReference>
<dbReference type="EMBL" id="SSOB01000066">
    <property type="protein sequence ID" value="THF72947.1"/>
    <property type="molecule type" value="Genomic_DNA"/>
</dbReference>
<dbReference type="InterPro" id="IPR011712">
    <property type="entry name" value="Sig_transdc_His_kin_sub3_dim/P"/>
</dbReference>
<evidence type="ECO:0000313" key="9">
    <source>
        <dbReference type="Proteomes" id="UP000310636"/>
    </source>
</evidence>
<keyword evidence="6" id="KW-0472">Membrane</keyword>
<protein>
    <recommendedName>
        <fullName evidence="2">histidine kinase</fullName>
        <ecNumber evidence="2">2.7.13.3</ecNumber>
    </recommendedName>
</protein>
<feature type="domain" description="Histidine kinase/HSP90-like ATPase" evidence="7">
    <location>
        <begin position="303"/>
        <end position="397"/>
    </location>
</feature>
<proteinExistence type="predicted"/>
<keyword evidence="3" id="KW-0808">Transferase</keyword>
<dbReference type="PANTHER" id="PTHR24421">
    <property type="entry name" value="NITRATE/NITRITE SENSOR PROTEIN NARX-RELATED"/>
    <property type="match status" value="1"/>
</dbReference>